<evidence type="ECO:0000313" key="2">
    <source>
        <dbReference type="Proteomes" id="UP000255091"/>
    </source>
</evidence>
<dbReference type="AlphaFoldDB" id="A0A380DJQ3"/>
<proteinExistence type="predicted"/>
<accession>A0A380DJQ3</accession>
<protein>
    <submittedName>
        <fullName evidence="1">Alkylphosphonate ABC transporter</fullName>
    </submittedName>
</protein>
<reference evidence="1 2" key="1">
    <citation type="submission" date="2018-06" db="EMBL/GenBank/DDBJ databases">
        <authorList>
            <consortium name="Pathogen Informatics"/>
            <person name="Doyle S."/>
        </authorList>
    </citation>
    <scope>NUCLEOTIDE SEQUENCE [LARGE SCALE GENOMIC DNA]</scope>
    <source>
        <strain evidence="1 2">NCTC6133</strain>
    </source>
</reference>
<organism evidence="1 2">
    <name type="scientific">Staphylococcus aureus</name>
    <dbReference type="NCBI Taxonomy" id="1280"/>
    <lineage>
        <taxon>Bacteria</taxon>
        <taxon>Bacillati</taxon>
        <taxon>Bacillota</taxon>
        <taxon>Bacilli</taxon>
        <taxon>Bacillales</taxon>
        <taxon>Staphylococcaceae</taxon>
        <taxon>Staphylococcus</taxon>
    </lineage>
</organism>
<dbReference type="EMBL" id="UHAP01000001">
    <property type="protein sequence ID" value="SUK28221.1"/>
    <property type="molecule type" value="Genomic_DNA"/>
</dbReference>
<evidence type="ECO:0000313" key="1">
    <source>
        <dbReference type="EMBL" id="SUK28221.1"/>
    </source>
</evidence>
<name>A0A380DJQ3_STAAU</name>
<sequence length="57" mass="6785">MDKDFQEKLKKAFIDIAKSKEGHKIISEVYSHEGYTETKDSNFDIVREYEKLVKDMK</sequence>
<dbReference type="Proteomes" id="UP000255091">
    <property type="component" value="Unassembled WGS sequence"/>
</dbReference>
<gene>
    <name evidence="1" type="ORF">NCTC6133_00123</name>
</gene>